<name>A0LMY0_SYNFM</name>
<evidence type="ECO:0000259" key="14">
    <source>
        <dbReference type="PROSITE" id="PS50109"/>
    </source>
</evidence>
<dbReference type="GO" id="GO:0045121">
    <property type="term" value="C:membrane raft"/>
    <property type="evidence" value="ECO:0007669"/>
    <property type="project" value="UniProtKB-SubCell"/>
</dbReference>
<dbReference type="Pfam" id="PF00672">
    <property type="entry name" value="HAMP"/>
    <property type="match status" value="1"/>
</dbReference>
<keyword evidence="6" id="KW-0597">Phosphoprotein</keyword>
<dbReference type="STRING" id="335543.Sfum_3109"/>
<dbReference type="PANTHER" id="PTHR43547">
    <property type="entry name" value="TWO-COMPONENT HISTIDINE KINASE"/>
    <property type="match status" value="1"/>
</dbReference>
<feature type="transmembrane region" description="Helical" evidence="13">
    <location>
        <begin position="12"/>
        <end position="31"/>
    </location>
</feature>
<dbReference type="SUPFAM" id="SSF55874">
    <property type="entry name" value="ATPase domain of HSP90 chaperone/DNA topoisomerase II/histidine kinase"/>
    <property type="match status" value="1"/>
</dbReference>
<dbReference type="CDD" id="cd00075">
    <property type="entry name" value="HATPase"/>
    <property type="match status" value="1"/>
</dbReference>
<sequence>MKIKFGIIIKLFFWYFALATIFYGTIVILFVHMRQIMQISETVVNRNYRIAAASKKMIDSLLWMAENERKYDLLKKEDYKEFFFSAQKEYEGNLVEILRISSGWGKQGDPWDDLFRNYQIHFAATGSEPVEGEGAKTPWLAEEVINEWIRKISKARAANEQEIESEMRVLSQTGRMALQAGFIGLGVSVLAGLLGSIYLGHYMNKPLQELRRGIRSITREGSIEPIRILTKDEFGELAGAFNEMAARLAEEERMRSDFISMLSHEIRTPLTSIRESVNLIVEEVVGEINERQRRFLQIASDEIQRITSLLNHLMQVSRLEAGAVSIRPRPLDAAEFVAGSIHRVTPAAEAKGISIRTEIAPGIPRAMGDPENLQQVLLNLLGNAIKFSPPGTDVVVKAEFDPAKSGSNLTFSVSDSGPGIPDEELTLVFHKYYRASGVRDEVDGVGLGLSISKHIVEAHGGRVWVSSRTGEGCTFSFTLPAVDEA</sequence>
<dbReference type="EC" id="2.7.13.3" evidence="4"/>
<dbReference type="InterPro" id="IPR005467">
    <property type="entry name" value="His_kinase_dom"/>
</dbReference>
<evidence type="ECO:0000256" key="6">
    <source>
        <dbReference type="ARBA" id="ARBA00022553"/>
    </source>
</evidence>
<dbReference type="Proteomes" id="UP000001784">
    <property type="component" value="Chromosome"/>
</dbReference>
<evidence type="ECO:0000256" key="13">
    <source>
        <dbReference type="SAM" id="Phobius"/>
    </source>
</evidence>
<dbReference type="HOGENOM" id="CLU_000445_89_23_7"/>
<keyword evidence="17" id="KW-1185">Reference proteome</keyword>
<evidence type="ECO:0000256" key="5">
    <source>
        <dbReference type="ARBA" id="ARBA00022475"/>
    </source>
</evidence>
<reference evidence="16 17" key="1">
    <citation type="submission" date="2006-10" db="EMBL/GenBank/DDBJ databases">
        <title>Complete sequence of Syntrophobacter fumaroxidans MPOB.</title>
        <authorList>
            <consortium name="US DOE Joint Genome Institute"/>
            <person name="Copeland A."/>
            <person name="Lucas S."/>
            <person name="Lapidus A."/>
            <person name="Barry K."/>
            <person name="Detter J.C."/>
            <person name="Glavina del Rio T."/>
            <person name="Hammon N."/>
            <person name="Israni S."/>
            <person name="Pitluck S."/>
            <person name="Goltsman E.G."/>
            <person name="Martinez M."/>
            <person name="Schmutz J."/>
            <person name="Larimer F."/>
            <person name="Land M."/>
            <person name="Hauser L."/>
            <person name="Kyrpides N."/>
            <person name="Kim E."/>
            <person name="Boone D.R."/>
            <person name="Brockman F."/>
            <person name="Culley D."/>
            <person name="Ferry J."/>
            <person name="Gunsalus R."/>
            <person name="McInerney M.J."/>
            <person name="Morrison M."/>
            <person name="Plugge C."/>
            <person name="Rohlin L."/>
            <person name="Scholten J."/>
            <person name="Sieber J."/>
            <person name="Stams A.J.M."/>
            <person name="Worm P."/>
            <person name="Henstra A.M."/>
            <person name="Richardson P."/>
        </authorList>
    </citation>
    <scope>NUCLEOTIDE SEQUENCE [LARGE SCALE GENOMIC DNA]</scope>
    <source>
        <strain evidence="17">DSM 10017 / MPOB</strain>
    </source>
</reference>
<dbReference type="KEGG" id="sfu:Sfum_3109"/>
<dbReference type="Pfam" id="PF02518">
    <property type="entry name" value="HATPase_c"/>
    <property type="match status" value="1"/>
</dbReference>
<dbReference type="Gene3D" id="6.10.340.10">
    <property type="match status" value="1"/>
</dbReference>
<evidence type="ECO:0000313" key="17">
    <source>
        <dbReference type="Proteomes" id="UP000001784"/>
    </source>
</evidence>
<feature type="domain" description="HAMP" evidence="15">
    <location>
        <begin position="201"/>
        <end position="253"/>
    </location>
</feature>
<dbReference type="eggNOG" id="COG2770">
    <property type="taxonomic scope" value="Bacteria"/>
</dbReference>
<dbReference type="AlphaFoldDB" id="A0LMY0"/>
<keyword evidence="13" id="KW-1133">Transmembrane helix</keyword>
<dbReference type="PANTHER" id="PTHR43547:SF2">
    <property type="entry name" value="HYBRID SIGNAL TRANSDUCTION HISTIDINE KINASE C"/>
    <property type="match status" value="1"/>
</dbReference>
<dbReference type="GO" id="GO:0005524">
    <property type="term" value="F:ATP binding"/>
    <property type="evidence" value="ECO:0007669"/>
    <property type="project" value="UniProtKB-KW"/>
</dbReference>
<dbReference type="CDD" id="cd06225">
    <property type="entry name" value="HAMP"/>
    <property type="match status" value="1"/>
</dbReference>
<dbReference type="SMART" id="SM00388">
    <property type="entry name" value="HisKA"/>
    <property type="match status" value="1"/>
</dbReference>
<dbReference type="PRINTS" id="PR00344">
    <property type="entry name" value="BCTRLSENSOR"/>
</dbReference>
<dbReference type="Pfam" id="PF00512">
    <property type="entry name" value="HisKA"/>
    <property type="match status" value="1"/>
</dbReference>
<dbReference type="InterPro" id="IPR004358">
    <property type="entry name" value="Sig_transdc_His_kin-like_C"/>
</dbReference>
<dbReference type="RefSeq" id="WP_011699907.1">
    <property type="nucleotide sequence ID" value="NC_008554.1"/>
</dbReference>
<evidence type="ECO:0000256" key="10">
    <source>
        <dbReference type="ARBA" id="ARBA00022840"/>
    </source>
</evidence>
<dbReference type="InterPro" id="IPR003594">
    <property type="entry name" value="HATPase_dom"/>
</dbReference>
<dbReference type="CDD" id="cd00082">
    <property type="entry name" value="HisKA"/>
    <property type="match status" value="1"/>
</dbReference>
<dbReference type="eggNOG" id="COG2205">
    <property type="taxonomic scope" value="Bacteria"/>
</dbReference>
<keyword evidence="10" id="KW-0067">ATP-binding</keyword>
<evidence type="ECO:0000256" key="2">
    <source>
        <dbReference type="ARBA" id="ARBA00004236"/>
    </source>
</evidence>
<dbReference type="InParanoid" id="A0LMY0"/>
<dbReference type="Gene3D" id="3.30.565.10">
    <property type="entry name" value="Histidine kinase-like ATPase, C-terminal domain"/>
    <property type="match status" value="1"/>
</dbReference>
<organism evidence="16 17">
    <name type="scientific">Syntrophobacter fumaroxidans (strain DSM 10017 / MPOB)</name>
    <dbReference type="NCBI Taxonomy" id="335543"/>
    <lineage>
        <taxon>Bacteria</taxon>
        <taxon>Pseudomonadati</taxon>
        <taxon>Thermodesulfobacteriota</taxon>
        <taxon>Syntrophobacteria</taxon>
        <taxon>Syntrophobacterales</taxon>
        <taxon>Syntrophobacteraceae</taxon>
        <taxon>Syntrophobacter</taxon>
    </lineage>
</organism>
<dbReference type="EMBL" id="CP000478">
    <property type="protein sequence ID" value="ABK18782.1"/>
    <property type="molecule type" value="Genomic_DNA"/>
</dbReference>
<evidence type="ECO:0000256" key="9">
    <source>
        <dbReference type="ARBA" id="ARBA00022777"/>
    </source>
</evidence>
<evidence type="ECO:0000256" key="7">
    <source>
        <dbReference type="ARBA" id="ARBA00022679"/>
    </source>
</evidence>
<dbReference type="SUPFAM" id="SSF47384">
    <property type="entry name" value="Homodimeric domain of signal transducing histidine kinase"/>
    <property type="match status" value="1"/>
</dbReference>
<dbReference type="SMART" id="SM00387">
    <property type="entry name" value="HATPase_c"/>
    <property type="match status" value="1"/>
</dbReference>
<comment type="subcellular location">
    <subcellularLocation>
        <location evidence="2">Cell membrane</location>
    </subcellularLocation>
    <subcellularLocation>
        <location evidence="3">Membrane raft</location>
        <topology evidence="3">Multi-pass membrane protein</topology>
    </subcellularLocation>
</comment>
<evidence type="ECO:0000256" key="12">
    <source>
        <dbReference type="ARBA" id="ARBA00023136"/>
    </source>
</evidence>
<dbReference type="Gene3D" id="1.10.287.130">
    <property type="match status" value="1"/>
</dbReference>
<gene>
    <name evidence="16" type="ordered locus">Sfum_3109</name>
</gene>
<evidence type="ECO:0000313" key="16">
    <source>
        <dbReference type="EMBL" id="ABK18782.1"/>
    </source>
</evidence>
<keyword evidence="9" id="KW-0418">Kinase</keyword>
<dbReference type="PROSITE" id="PS50885">
    <property type="entry name" value="HAMP"/>
    <property type="match status" value="1"/>
</dbReference>
<dbReference type="InterPro" id="IPR036097">
    <property type="entry name" value="HisK_dim/P_sf"/>
</dbReference>
<dbReference type="GO" id="GO:0000155">
    <property type="term" value="F:phosphorelay sensor kinase activity"/>
    <property type="evidence" value="ECO:0007669"/>
    <property type="project" value="InterPro"/>
</dbReference>
<evidence type="ECO:0000256" key="8">
    <source>
        <dbReference type="ARBA" id="ARBA00022741"/>
    </source>
</evidence>
<protein>
    <recommendedName>
        <fullName evidence="4">histidine kinase</fullName>
        <ecNumber evidence="4">2.7.13.3</ecNumber>
    </recommendedName>
</protein>
<feature type="transmembrane region" description="Helical" evidence="13">
    <location>
        <begin position="177"/>
        <end position="199"/>
    </location>
</feature>
<dbReference type="GO" id="GO:0005886">
    <property type="term" value="C:plasma membrane"/>
    <property type="evidence" value="ECO:0007669"/>
    <property type="project" value="UniProtKB-SubCell"/>
</dbReference>
<evidence type="ECO:0000256" key="1">
    <source>
        <dbReference type="ARBA" id="ARBA00000085"/>
    </source>
</evidence>
<evidence type="ECO:0000256" key="3">
    <source>
        <dbReference type="ARBA" id="ARBA00004314"/>
    </source>
</evidence>
<comment type="catalytic activity">
    <reaction evidence="1">
        <text>ATP + protein L-histidine = ADP + protein N-phospho-L-histidine.</text>
        <dbReference type="EC" id="2.7.13.3"/>
    </reaction>
</comment>
<keyword evidence="12 13" id="KW-0472">Membrane</keyword>
<dbReference type="InterPro" id="IPR036890">
    <property type="entry name" value="HATPase_C_sf"/>
</dbReference>
<keyword evidence="13" id="KW-0812">Transmembrane</keyword>
<keyword evidence="11" id="KW-0902">Two-component regulatory system</keyword>
<accession>A0LMY0</accession>
<dbReference type="PROSITE" id="PS50109">
    <property type="entry name" value="HIS_KIN"/>
    <property type="match status" value="1"/>
</dbReference>
<evidence type="ECO:0000256" key="4">
    <source>
        <dbReference type="ARBA" id="ARBA00012438"/>
    </source>
</evidence>
<proteinExistence type="predicted"/>
<dbReference type="FunFam" id="1.10.287.130:FF:000001">
    <property type="entry name" value="Two-component sensor histidine kinase"/>
    <property type="match status" value="1"/>
</dbReference>
<dbReference type="InterPro" id="IPR003661">
    <property type="entry name" value="HisK_dim/P_dom"/>
</dbReference>
<evidence type="ECO:0000259" key="15">
    <source>
        <dbReference type="PROSITE" id="PS50885"/>
    </source>
</evidence>
<dbReference type="SMART" id="SM00304">
    <property type="entry name" value="HAMP"/>
    <property type="match status" value="1"/>
</dbReference>
<keyword evidence="5" id="KW-1003">Cell membrane</keyword>
<dbReference type="InterPro" id="IPR003660">
    <property type="entry name" value="HAMP_dom"/>
</dbReference>
<dbReference type="FunFam" id="3.30.565.10:FF:000023">
    <property type="entry name" value="PAS domain-containing sensor histidine kinase"/>
    <property type="match status" value="1"/>
</dbReference>
<feature type="domain" description="Histidine kinase" evidence="14">
    <location>
        <begin position="261"/>
        <end position="483"/>
    </location>
</feature>
<keyword evidence="8" id="KW-0547">Nucleotide-binding</keyword>
<keyword evidence="7" id="KW-0808">Transferase</keyword>
<evidence type="ECO:0000256" key="11">
    <source>
        <dbReference type="ARBA" id="ARBA00023012"/>
    </source>
</evidence>
<dbReference type="OrthoDB" id="9770955at2"/>